<protein>
    <submittedName>
        <fullName evidence="1">Uncharacterized protein</fullName>
    </submittedName>
</protein>
<reference evidence="1" key="2">
    <citation type="submission" date="2021-04" db="EMBL/GenBank/DDBJ databases">
        <authorList>
            <person name="Gilroy R."/>
        </authorList>
    </citation>
    <scope>NUCLEOTIDE SEQUENCE</scope>
    <source>
        <strain evidence="1">CHK192-8294</strain>
    </source>
</reference>
<sequence length="66" mass="7798">MRIGEKITWTPAAFEHELSGERANKMRKLRSVTGRIVYIHPARRYYMAEAKVGNETIRECFPMENR</sequence>
<dbReference type="EMBL" id="DWXO01000084">
    <property type="protein sequence ID" value="HJB81100.1"/>
    <property type="molecule type" value="Genomic_DNA"/>
</dbReference>
<accession>A0A9D2MNP8</accession>
<gene>
    <name evidence="1" type="ORF">H9712_08940</name>
</gene>
<name>A0A9D2MNP8_9FIRM</name>
<proteinExistence type="predicted"/>
<comment type="caution">
    <text evidence="1">The sequence shown here is derived from an EMBL/GenBank/DDBJ whole genome shotgun (WGS) entry which is preliminary data.</text>
</comment>
<evidence type="ECO:0000313" key="1">
    <source>
        <dbReference type="EMBL" id="HJB81100.1"/>
    </source>
</evidence>
<evidence type="ECO:0000313" key="2">
    <source>
        <dbReference type="Proteomes" id="UP000823921"/>
    </source>
</evidence>
<dbReference type="AlphaFoldDB" id="A0A9D2MNP8"/>
<reference evidence="1" key="1">
    <citation type="journal article" date="2021" name="PeerJ">
        <title>Extensive microbial diversity within the chicken gut microbiome revealed by metagenomics and culture.</title>
        <authorList>
            <person name="Gilroy R."/>
            <person name="Ravi A."/>
            <person name="Getino M."/>
            <person name="Pursley I."/>
            <person name="Horton D.L."/>
            <person name="Alikhan N.F."/>
            <person name="Baker D."/>
            <person name="Gharbi K."/>
            <person name="Hall N."/>
            <person name="Watson M."/>
            <person name="Adriaenssens E.M."/>
            <person name="Foster-Nyarko E."/>
            <person name="Jarju S."/>
            <person name="Secka A."/>
            <person name="Antonio M."/>
            <person name="Oren A."/>
            <person name="Chaudhuri R.R."/>
            <person name="La Ragione R."/>
            <person name="Hildebrand F."/>
            <person name="Pallen M.J."/>
        </authorList>
    </citation>
    <scope>NUCLEOTIDE SEQUENCE</scope>
    <source>
        <strain evidence="1">CHK192-8294</strain>
    </source>
</reference>
<organism evidence="1 2">
    <name type="scientific">Candidatus Flavonifractor intestinigallinarum</name>
    <dbReference type="NCBI Taxonomy" id="2838586"/>
    <lineage>
        <taxon>Bacteria</taxon>
        <taxon>Bacillati</taxon>
        <taxon>Bacillota</taxon>
        <taxon>Clostridia</taxon>
        <taxon>Eubacteriales</taxon>
        <taxon>Oscillospiraceae</taxon>
        <taxon>Flavonifractor</taxon>
    </lineage>
</organism>
<dbReference type="Proteomes" id="UP000823921">
    <property type="component" value="Unassembled WGS sequence"/>
</dbReference>